<keyword evidence="4" id="KW-0520">NAD</keyword>
<dbReference type="PANTHER" id="PTHR42986:SF1">
    <property type="entry name" value="BENZALDEHYDE DEHYDROGENASE YFMT"/>
    <property type="match status" value="1"/>
</dbReference>
<dbReference type="InterPro" id="IPR016161">
    <property type="entry name" value="Ald_DH/histidinol_DH"/>
</dbReference>
<dbReference type="FunFam" id="3.40.605.10:FF:000007">
    <property type="entry name" value="NAD/NADP-dependent betaine aldehyde dehydrogenase"/>
    <property type="match status" value="1"/>
</dbReference>
<dbReference type="CDD" id="cd07150">
    <property type="entry name" value="ALDH_VaniDH_like"/>
    <property type="match status" value="1"/>
</dbReference>
<evidence type="ECO:0000313" key="12">
    <source>
        <dbReference type="EMBL" id="GGZ79189.1"/>
    </source>
</evidence>
<evidence type="ECO:0000256" key="1">
    <source>
        <dbReference type="ARBA" id="ARBA00009986"/>
    </source>
</evidence>
<comment type="caution">
    <text evidence="12">The sequence shown here is derived from an EMBL/GenBank/DDBJ whole genome shotgun (WGS) entry which is preliminary data.</text>
</comment>
<proteinExistence type="inferred from homology"/>
<dbReference type="EMBL" id="BMZC01000015">
    <property type="protein sequence ID" value="GGZ79189.1"/>
    <property type="molecule type" value="Genomic_DNA"/>
</dbReference>
<dbReference type="Pfam" id="PF00171">
    <property type="entry name" value="Aldedh"/>
    <property type="match status" value="1"/>
</dbReference>
<dbReference type="PANTHER" id="PTHR42986">
    <property type="entry name" value="BENZALDEHYDE DEHYDROGENASE YFMT"/>
    <property type="match status" value="1"/>
</dbReference>
<reference evidence="12" key="2">
    <citation type="submission" date="2020-09" db="EMBL/GenBank/DDBJ databases">
        <authorList>
            <person name="Sun Q."/>
            <person name="Kim S."/>
        </authorList>
    </citation>
    <scope>NUCLEOTIDE SEQUENCE</scope>
    <source>
        <strain evidence="12">KCTC 32337</strain>
    </source>
</reference>
<evidence type="ECO:0000256" key="7">
    <source>
        <dbReference type="ARBA" id="ARBA00066992"/>
    </source>
</evidence>
<dbReference type="Gene3D" id="3.40.605.10">
    <property type="entry name" value="Aldehyde Dehydrogenase, Chain A, domain 1"/>
    <property type="match status" value="1"/>
</dbReference>
<evidence type="ECO:0000259" key="11">
    <source>
        <dbReference type="Pfam" id="PF00171"/>
    </source>
</evidence>
<dbReference type="Gene3D" id="3.40.309.10">
    <property type="entry name" value="Aldehyde Dehydrogenase, Chain A, domain 2"/>
    <property type="match status" value="1"/>
</dbReference>
<evidence type="ECO:0000313" key="13">
    <source>
        <dbReference type="Proteomes" id="UP000622604"/>
    </source>
</evidence>
<dbReference type="FunFam" id="3.40.309.10:FF:000010">
    <property type="entry name" value="Gamma-aminobutyraldehyde dehydrogenase"/>
    <property type="match status" value="1"/>
</dbReference>
<dbReference type="EC" id="1.2.1.65" evidence="7"/>
<dbReference type="InterPro" id="IPR016163">
    <property type="entry name" value="Ald_DH_C"/>
</dbReference>
<evidence type="ECO:0000256" key="3">
    <source>
        <dbReference type="ARBA" id="ARBA00023002"/>
    </source>
</evidence>
<name>A0A8H9IGM0_9ALTE</name>
<dbReference type="SUPFAM" id="SSF53720">
    <property type="entry name" value="ALDH-like"/>
    <property type="match status" value="1"/>
</dbReference>
<feature type="domain" description="Aldehyde dehydrogenase" evidence="11">
    <location>
        <begin position="19"/>
        <end position="469"/>
    </location>
</feature>
<dbReference type="InterPro" id="IPR015590">
    <property type="entry name" value="Aldehyde_DH_dom"/>
</dbReference>
<keyword evidence="2" id="KW-0058">Aromatic hydrocarbons catabolism</keyword>
<evidence type="ECO:0000256" key="6">
    <source>
        <dbReference type="ARBA" id="ARBA00050596"/>
    </source>
</evidence>
<evidence type="ECO:0000256" key="2">
    <source>
        <dbReference type="ARBA" id="ARBA00022797"/>
    </source>
</evidence>
<comment type="pathway">
    <text evidence="5">Aromatic compound metabolism; naphthalene degradation.</text>
</comment>
<evidence type="ECO:0000256" key="5">
    <source>
        <dbReference type="ARBA" id="ARBA00035632"/>
    </source>
</evidence>
<comment type="catalytic activity">
    <reaction evidence="6">
        <text>salicylaldehyde + NAD(+) + H2O = salicylate + NADH + 2 H(+)</text>
        <dbReference type="Rhea" id="RHEA:18537"/>
        <dbReference type="ChEBI" id="CHEBI:15377"/>
        <dbReference type="ChEBI" id="CHEBI:15378"/>
        <dbReference type="ChEBI" id="CHEBI:16008"/>
        <dbReference type="ChEBI" id="CHEBI:30762"/>
        <dbReference type="ChEBI" id="CHEBI:57540"/>
        <dbReference type="ChEBI" id="CHEBI:57945"/>
        <dbReference type="EC" id="1.2.1.65"/>
    </reaction>
</comment>
<dbReference type="InterPro" id="IPR016162">
    <property type="entry name" value="Ald_DH_N"/>
</dbReference>
<sequence>MQEFQLFVNGEYTPATSGVTKDDLNPYTGEVYAVIHQANQEDAKHALDCAWQAYQGWKATLPSFRENIFVNAANIMRARADELKDILIEEAGATLLKANYEVHHTAAMLMGIAGECRRVTGETYVSDYPGVRSYSIRQSLGIIVAISPFNFPLLLAIRKIGWAMAAGNSVLLKPSEVTPVIALKIAEIFKEAGLPPGVLNVVPGKSSQLGECLFSDPRVKKVTFTGSTQVGKAIAEICAKYNTRVTLEMGGKNPIVVLKDADIDYAVNASVFSNYMNQGQVCMCGTRVIIEEDIYDEFVAKFTAKVNTLKHGNPRDPEVFVGPLIRPDQAPWIHEQVNKSIAEGAQLLTGGDFEDSVYAPTVLADVDETMTVFKTELFGPVAALIKAKDYKHAIELANNSHYGLSSAVFTNDLEKTMYAIDNIESGMVHVNGPSIRDEPVVPFGGVKDSGQGREGGKFSMDEFTELKWVTIQTGQQKFPI</sequence>
<evidence type="ECO:0000256" key="10">
    <source>
        <dbReference type="RuleBase" id="RU003345"/>
    </source>
</evidence>
<organism evidence="12 13">
    <name type="scientific">Paraglaciecola chathamensis</name>
    <dbReference type="NCBI Taxonomy" id="368405"/>
    <lineage>
        <taxon>Bacteria</taxon>
        <taxon>Pseudomonadati</taxon>
        <taxon>Pseudomonadota</taxon>
        <taxon>Gammaproteobacteria</taxon>
        <taxon>Alteromonadales</taxon>
        <taxon>Alteromonadaceae</taxon>
        <taxon>Paraglaciecola</taxon>
    </lineage>
</organism>
<dbReference type="PROSITE" id="PS00687">
    <property type="entry name" value="ALDEHYDE_DEHYDR_GLU"/>
    <property type="match status" value="1"/>
</dbReference>
<reference evidence="12" key="1">
    <citation type="journal article" date="2014" name="Int. J. Syst. Evol. Microbiol.">
        <title>Complete genome sequence of Corynebacterium casei LMG S-19264T (=DSM 44701T), isolated from a smear-ripened cheese.</title>
        <authorList>
            <consortium name="US DOE Joint Genome Institute (JGI-PGF)"/>
            <person name="Walter F."/>
            <person name="Albersmeier A."/>
            <person name="Kalinowski J."/>
            <person name="Ruckert C."/>
        </authorList>
    </citation>
    <scope>NUCLEOTIDE SEQUENCE</scope>
    <source>
        <strain evidence="12">KCTC 32337</strain>
    </source>
</reference>
<evidence type="ECO:0000256" key="9">
    <source>
        <dbReference type="PROSITE-ProRule" id="PRU10007"/>
    </source>
</evidence>
<feature type="active site" evidence="9">
    <location>
        <position position="248"/>
    </location>
</feature>
<dbReference type="PROSITE" id="PS00070">
    <property type="entry name" value="ALDEHYDE_DEHYDR_CYS"/>
    <property type="match status" value="1"/>
</dbReference>
<dbReference type="RefSeq" id="WP_191867118.1">
    <property type="nucleotide sequence ID" value="NZ_BMZC01000015.1"/>
</dbReference>
<dbReference type="GO" id="GO:0018485">
    <property type="term" value="F:salicylaldehyde dehydrogenase (NAD+) activity"/>
    <property type="evidence" value="ECO:0007669"/>
    <property type="project" value="UniProtKB-EC"/>
</dbReference>
<dbReference type="InterPro" id="IPR029510">
    <property type="entry name" value="Ald_DH_CS_GLU"/>
</dbReference>
<accession>A0A8H9IGM0</accession>
<protein>
    <recommendedName>
        <fullName evidence="8">Salicylaldehyde dehydrogenase</fullName>
        <ecNumber evidence="7">1.2.1.65</ecNumber>
    </recommendedName>
</protein>
<dbReference type="InterPro" id="IPR016160">
    <property type="entry name" value="Ald_DH_CS_CYS"/>
</dbReference>
<keyword evidence="3 10" id="KW-0560">Oxidoreductase</keyword>
<evidence type="ECO:0000256" key="8">
    <source>
        <dbReference type="ARBA" id="ARBA00070319"/>
    </source>
</evidence>
<dbReference type="Proteomes" id="UP000622604">
    <property type="component" value="Unassembled WGS sequence"/>
</dbReference>
<comment type="similarity">
    <text evidence="1 10">Belongs to the aldehyde dehydrogenase family.</text>
</comment>
<gene>
    <name evidence="12" type="primary">vdh</name>
    <name evidence="12" type="ORF">GCM10011274_41590</name>
</gene>
<evidence type="ECO:0000256" key="4">
    <source>
        <dbReference type="ARBA" id="ARBA00023027"/>
    </source>
</evidence>
<dbReference type="AlphaFoldDB" id="A0A8H9IGM0"/>